<feature type="compositionally biased region" description="Basic residues" evidence="2">
    <location>
        <begin position="57"/>
        <end position="76"/>
    </location>
</feature>
<comment type="caution">
    <text evidence="3">The sequence shown here is derived from an EMBL/GenBank/DDBJ whole genome shotgun (WGS) entry which is preliminary data.</text>
</comment>
<feature type="region of interest" description="Disordered" evidence="2">
    <location>
        <begin position="375"/>
        <end position="412"/>
    </location>
</feature>
<reference evidence="3 4" key="1">
    <citation type="journal article" date="2017" name="Curr. Biol.">
        <title>Genome architecture and evolution of a unichromosomal asexual nematode.</title>
        <authorList>
            <person name="Fradin H."/>
            <person name="Zegar C."/>
            <person name="Gutwein M."/>
            <person name="Lucas J."/>
            <person name="Kovtun M."/>
            <person name="Corcoran D."/>
            <person name="Baugh L.R."/>
            <person name="Kiontke K."/>
            <person name="Gunsalus K."/>
            <person name="Fitch D.H."/>
            <person name="Piano F."/>
        </authorList>
    </citation>
    <scope>NUCLEOTIDE SEQUENCE [LARGE SCALE GENOMIC DNA]</scope>
    <source>
        <strain evidence="3">PF1309</strain>
    </source>
</reference>
<evidence type="ECO:0000256" key="1">
    <source>
        <dbReference type="SAM" id="Coils"/>
    </source>
</evidence>
<dbReference type="EMBL" id="LIAE01010436">
    <property type="protein sequence ID" value="PAV61071.1"/>
    <property type="molecule type" value="Genomic_DNA"/>
</dbReference>
<dbReference type="Proteomes" id="UP000218231">
    <property type="component" value="Unassembled WGS sequence"/>
</dbReference>
<accession>A0A2A2JHI8</accession>
<evidence type="ECO:0000256" key="2">
    <source>
        <dbReference type="SAM" id="MobiDB-lite"/>
    </source>
</evidence>
<organism evidence="3 4">
    <name type="scientific">Diploscapter pachys</name>
    <dbReference type="NCBI Taxonomy" id="2018661"/>
    <lineage>
        <taxon>Eukaryota</taxon>
        <taxon>Metazoa</taxon>
        <taxon>Ecdysozoa</taxon>
        <taxon>Nematoda</taxon>
        <taxon>Chromadorea</taxon>
        <taxon>Rhabditida</taxon>
        <taxon>Rhabditina</taxon>
        <taxon>Rhabditomorpha</taxon>
        <taxon>Rhabditoidea</taxon>
        <taxon>Rhabditidae</taxon>
        <taxon>Diploscapter</taxon>
    </lineage>
</organism>
<name>A0A2A2JHI8_9BILA</name>
<feature type="coiled-coil region" evidence="1">
    <location>
        <begin position="221"/>
        <end position="329"/>
    </location>
</feature>
<feature type="compositionally biased region" description="Basic and acidic residues" evidence="2">
    <location>
        <begin position="28"/>
        <end position="42"/>
    </location>
</feature>
<evidence type="ECO:0000313" key="4">
    <source>
        <dbReference type="Proteomes" id="UP000218231"/>
    </source>
</evidence>
<evidence type="ECO:0000313" key="3">
    <source>
        <dbReference type="EMBL" id="PAV61071.1"/>
    </source>
</evidence>
<sequence length="511" mass="59283">MYHQPPPSTSGYQQQQQQQMSSFGYLAAKHEEEQRRQQERTPSRSRSRSRSRDGYRNKHRHSKKKKHHKRHSRSRSHSRDRGAKNMHLNPSFNHGSSMGPSATALVERNNILEAEVRHVRGQNVELGSRLNIVTNELRTSQAIRQRYEREFGELTAEKKRLCNAMVESKKTIATLDNAAKTAREEWVVATKERTTLQEKIRLMELDHASNKEQVEFMTKRNATLGKKCEELVEKNRAIQNELESIKGQIDAANQERNSMQAKVEVKMTEFQRLQDEFNALKEKEHMWKMEKFELEKRLSAKDAAIEKEKATAERQRLADKEMIARLERRLKNTNPYYEEQLGVESIFRALDVIKKEFAQQMQHLDEKVEPLMENAKQMQEQKQKETSPKKRPFDGKLNNHLPGMMGGSKNGSRFMRASSAPPAPFSFFGQLDTYFNLYQNSTTSKSDFVGKTFSNNNQAGTSKTLEEEMDAIFEEDDIQLRSETISDEAENDTILHEKELIEVESTDVTLT</sequence>
<protein>
    <submittedName>
        <fullName evidence="3">Uncharacterized protein</fullName>
    </submittedName>
</protein>
<feature type="compositionally biased region" description="Polar residues" evidence="2">
    <location>
        <begin position="88"/>
        <end position="100"/>
    </location>
</feature>
<feature type="coiled-coil region" evidence="1">
    <location>
        <begin position="130"/>
        <end position="185"/>
    </location>
</feature>
<feature type="region of interest" description="Disordered" evidence="2">
    <location>
        <begin position="1"/>
        <end position="101"/>
    </location>
</feature>
<dbReference type="AlphaFoldDB" id="A0A2A2JHI8"/>
<proteinExistence type="predicted"/>
<keyword evidence="4" id="KW-1185">Reference proteome</keyword>
<keyword evidence="1" id="KW-0175">Coiled coil</keyword>
<feature type="compositionally biased region" description="Basic and acidic residues" evidence="2">
    <location>
        <begin position="379"/>
        <end position="394"/>
    </location>
</feature>
<gene>
    <name evidence="3" type="ORF">WR25_21746</name>
</gene>
<dbReference type="OrthoDB" id="5877542at2759"/>